<reference evidence="6" key="1">
    <citation type="submission" date="2021-03" db="EMBL/GenBank/DDBJ databases">
        <authorList>
            <person name="Tagirdzhanova G."/>
        </authorList>
    </citation>
    <scope>NUCLEOTIDE SEQUENCE</scope>
</reference>
<dbReference type="Proteomes" id="UP000664203">
    <property type="component" value="Unassembled WGS sequence"/>
</dbReference>
<accession>A0A8H3EEP4</accession>
<dbReference type="GO" id="GO:0005840">
    <property type="term" value="C:ribosome"/>
    <property type="evidence" value="ECO:0007669"/>
    <property type="project" value="UniProtKB-KW"/>
</dbReference>
<dbReference type="InterPro" id="IPR018627">
    <property type="entry name" value="ELP6"/>
</dbReference>
<evidence type="ECO:0000313" key="6">
    <source>
        <dbReference type="EMBL" id="CAF9903869.1"/>
    </source>
</evidence>
<comment type="caution">
    <text evidence="6">The sequence shown here is derived from an EMBL/GenBank/DDBJ whole genome shotgun (WGS) entry which is preliminary data.</text>
</comment>
<dbReference type="Gene3D" id="2.20.25.30">
    <property type="match status" value="1"/>
</dbReference>
<dbReference type="GO" id="GO:0006412">
    <property type="term" value="P:translation"/>
    <property type="evidence" value="ECO:0007669"/>
    <property type="project" value="InterPro"/>
</dbReference>
<sequence>MPSQPPIPPLLDPNLSNLPYASLTLLTSTLGATSNWLVLRFIYAALKGKGYGARHDPHTIRGHFRDQRVVLVSLLRDGPGWRESGRKLGIDFQKVHLVDGLSSGLGLGAGGIVEVEKAIASAIGSCKETLDDGGNVILVLDGLDFLLAAMGCEVLEILDMIGELREQVYSTLITTAADFPLSQLPTTPLEISHTAFLMSLAHQARSTMSLMGLKTGVARDVSGVLRISKGAGESADEGDVERRECLYYIGSDGGVKVSESEVLAEFPHLKSSKFNSNNNPYYNLIDSARVYTIAQNECVLKVRHNLRGTATDLEQRRVPRPSVNATTRRTLCADAAVAAPSTSKSTPARRVAILLLRSVNVRSLHRHVSRRAILRQPSFTPSHALFALPFFGSTDSNSRFIDNWGMKAKRRKTTGTGRMRSMKEVPRKFKNGFQTGAPKGARGMTTNPA</sequence>
<dbReference type="AlphaFoldDB" id="A0A8H3EEP4"/>
<dbReference type="PANTHER" id="PTHR16184:SF6">
    <property type="entry name" value="ELONGATOR COMPLEX PROTEIN 6"/>
    <property type="match status" value="1"/>
</dbReference>
<keyword evidence="3" id="KW-0689">Ribosomal protein</keyword>
<name>A0A8H3EEP4_9LECA</name>
<keyword evidence="7" id="KW-1185">Reference proteome</keyword>
<dbReference type="GO" id="GO:0003735">
    <property type="term" value="F:structural constituent of ribosome"/>
    <property type="evidence" value="ECO:0007669"/>
    <property type="project" value="InterPro"/>
</dbReference>
<feature type="region of interest" description="Disordered" evidence="5">
    <location>
        <begin position="430"/>
        <end position="449"/>
    </location>
</feature>
<comment type="pathway">
    <text evidence="1">tRNA modification; 5-methoxycarbonylmethyl-2-thiouridine-tRNA biosynthesis.</text>
</comment>
<evidence type="ECO:0000256" key="1">
    <source>
        <dbReference type="ARBA" id="ARBA00005043"/>
    </source>
</evidence>
<evidence type="ECO:0000256" key="3">
    <source>
        <dbReference type="ARBA" id="ARBA00022980"/>
    </source>
</evidence>
<dbReference type="GO" id="GO:0002098">
    <property type="term" value="P:tRNA wobble uridine modification"/>
    <property type="evidence" value="ECO:0007669"/>
    <property type="project" value="InterPro"/>
</dbReference>
<evidence type="ECO:0000256" key="5">
    <source>
        <dbReference type="SAM" id="MobiDB-lite"/>
    </source>
</evidence>
<comment type="similarity">
    <text evidence="2">Belongs to the ELP6 family.</text>
</comment>
<evidence type="ECO:0008006" key="8">
    <source>
        <dbReference type="Google" id="ProtNLM"/>
    </source>
</evidence>
<dbReference type="UniPathway" id="UPA00988"/>
<dbReference type="EMBL" id="CAJPDR010000002">
    <property type="protein sequence ID" value="CAF9903869.1"/>
    <property type="molecule type" value="Genomic_DNA"/>
</dbReference>
<dbReference type="InterPro" id="IPR027417">
    <property type="entry name" value="P-loop_NTPase"/>
</dbReference>
<protein>
    <recommendedName>
        <fullName evidence="8">Elongator complex protein 6</fullName>
    </recommendedName>
</protein>
<dbReference type="InterPro" id="IPR011331">
    <property type="entry name" value="Ribosomal_eL37/eL43"/>
</dbReference>
<dbReference type="GO" id="GO:0033588">
    <property type="term" value="C:elongator holoenzyme complex"/>
    <property type="evidence" value="ECO:0007669"/>
    <property type="project" value="InterPro"/>
</dbReference>
<dbReference type="OrthoDB" id="9995306at2759"/>
<dbReference type="Gene3D" id="3.40.50.300">
    <property type="entry name" value="P-loop containing nucleotide triphosphate hydrolases"/>
    <property type="match status" value="1"/>
</dbReference>
<dbReference type="PANTHER" id="PTHR16184">
    <property type="entry name" value="ELONGATOR COMPLEX PROTEIN 6"/>
    <property type="match status" value="1"/>
</dbReference>
<dbReference type="CDD" id="cd19495">
    <property type="entry name" value="Elp6"/>
    <property type="match status" value="1"/>
</dbReference>
<evidence type="ECO:0000256" key="2">
    <source>
        <dbReference type="ARBA" id="ARBA00008837"/>
    </source>
</evidence>
<dbReference type="GO" id="GO:1990904">
    <property type="term" value="C:ribonucleoprotein complex"/>
    <property type="evidence" value="ECO:0007669"/>
    <property type="project" value="UniProtKB-KW"/>
</dbReference>
<evidence type="ECO:0000313" key="7">
    <source>
        <dbReference type="Proteomes" id="UP000664203"/>
    </source>
</evidence>
<gene>
    <name evidence="6" type="ORF">ALECFALPRED_003019</name>
</gene>
<keyword evidence="4" id="KW-0687">Ribonucleoprotein</keyword>
<organism evidence="6 7">
    <name type="scientific">Alectoria fallacina</name>
    <dbReference type="NCBI Taxonomy" id="1903189"/>
    <lineage>
        <taxon>Eukaryota</taxon>
        <taxon>Fungi</taxon>
        <taxon>Dikarya</taxon>
        <taxon>Ascomycota</taxon>
        <taxon>Pezizomycotina</taxon>
        <taxon>Lecanoromycetes</taxon>
        <taxon>OSLEUM clade</taxon>
        <taxon>Lecanoromycetidae</taxon>
        <taxon>Lecanorales</taxon>
        <taxon>Lecanorineae</taxon>
        <taxon>Parmeliaceae</taxon>
        <taxon>Alectoria</taxon>
    </lineage>
</organism>
<proteinExistence type="inferred from homology"/>
<evidence type="ECO:0000256" key="4">
    <source>
        <dbReference type="ARBA" id="ARBA00023274"/>
    </source>
</evidence>